<dbReference type="Pfam" id="PF11887">
    <property type="entry name" value="Mce4_CUP1"/>
    <property type="match status" value="1"/>
</dbReference>
<dbReference type="GO" id="GO:0051701">
    <property type="term" value="P:biological process involved in interaction with host"/>
    <property type="evidence" value="ECO:0007669"/>
    <property type="project" value="TreeGrafter"/>
</dbReference>
<name>A0A177YLT4_9NOCA</name>
<evidence type="ECO:0000313" key="4">
    <source>
        <dbReference type="EMBL" id="OAK56220.1"/>
    </source>
</evidence>
<evidence type="ECO:0000259" key="2">
    <source>
        <dbReference type="Pfam" id="PF02470"/>
    </source>
</evidence>
<keyword evidence="1" id="KW-1133">Transmembrane helix</keyword>
<dbReference type="InterPro" id="IPR005693">
    <property type="entry name" value="Mce"/>
</dbReference>
<dbReference type="PANTHER" id="PTHR33371">
    <property type="entry name" value="INTERMEMBRANE PHOSPHOLIPID TRANSPORT SYSTEM BINDING PROTEIN MLAD-RELATED"/>
    <property type="match status" value="1"/>
</dbReference>
<feature type="domain" description="Mammalian cell entry C-terminal" evidence="3">
    <location>
        <begin position="127"/>
        <end position="341"/>
    </location>
</feature>
<organism evidence="4 5">
    <name type="scientific">Rhodococcoides kyotonense</name>
    <dbReference type="NCBI Taxonomy" id="398843"/>
    <lineage>
        <taxon>Bacteria</taxon>
        <taxon>Bacillati</taxon>
        <taxon>Actinomycetota</taxon>
        <taxon>Actinomycetes</taxon>
        <taxon>Mycobacteriales</taxon>
        <taxon>Nocardiaceae</taxon>
        <taxon>Rhodococcoides</taxon>
    </lineage>
</organism>
<dbReference type="AlphaFoldDB" id="A0A177YLT4"/>
<gene>
    <name evidence="4" type="ORF">A3K89_17220</name>
</gene>
<dbReference type="InterPro" id="IPR024516">
    <property type="entry name" value="Mce_C"/>
</dbReference>
<dbReference type="EMBL" id="LVHI01000005">
    <property type="protein sequence ID" value="OAK56220.1"/>
    <property type="molecule type" value="Genomic_DNA"/>
</dbReference>
<feature type="domain" description="Mce/MlaD" evidence="2">
    <location>
        <begin position="42"/>
        <end position="119"/>
    </location>
</feature>
<proteinExistence type="predicted"/>
<sequence>MITGLDTRSRASNVVLGLLGVVIMVAAAALSVVVYRGALDSTIRVTLISTRVGLMLEPGSDVKLRDVVVGRVDDVRFTDGQATIDMVIDSDQAADIPGNVAAVIDPTTLFGRKFVTLSAPTSAPTGTLTNGSVIDTQSVPTEVNDLLASLVEVLRAVEPQKVNGSLNALATALHGRGEKLGETLVQLDGYVRQFNNSLPTLQRDLATGAQTANILADASPDLMRMVNNLTTSGNTITEKESELSSFLLSFTQFGNSGETFMNAAGTPLKASLNSLSPTTALLAERASTLPCFVSSLAQTNRYLERTVGGSAMPGLNIRGTLLMGDPPYASPDDLPVVQADGPASCYDWSQPVPHSDFDDGSHAYSKAETLLDLIGNPFAQFLPGGGQ</sequence>
<dbReference type="RefSeq" id="WP_068422409.1">
    <property type="nucleotide sequence ID" value="NZ_LVHI01000005.1"/>
</dbReference>
<dbReference type="GO" id="GO:0005576">
    <property type="term" value="C:extracellular region"/>
    <property type="evidence" value="ECO:0007669"/>
    <property type="project" value="TreeGrafter"/>
</dbReference>
<keyword evidence="1" id="KW-0472">Membrane</keyword>
<comment type="caution">
    <text evidence="4">The sequence shown here is derived from an EMBL/GenBank/DDBJ whole genome shotgun (WGS) entry which is preliminary data.</text>
</comment>
<keyword evidence="1" id="KW-0812">Transmembrane</keyword>
<dbReference type="Pfam" id="PF02470">
    <property type="entry name" value="MlaD"/>
    <property type="match status" value="1"/>
</dbReference>
<dbReference type="NCBIfam" id="TIGR00996">
    <property type="entry name" value="Mtu_fam_mce"/>
    <property type="match status" value="1"/>
</dbReference>
<keyword evidence="5" id="KW-1185">Reference proteome</keyword>
<evidence type="ECO:0000256" key="1">
    <source>
        <dbReference type="SAM" id="Phobius"/>
    </source>
</evidence>
<dbReference type="Proteomes" id="UP000077519">
    <property type="component" value="Unassembled WGS sequence"/>
</dbReference>
<reference evidence="4 5" key="1">
    <citation type="submission" date="2016-03" db="EMBL/GenBank/DDBJ databases">
        <title>Genome sequence of Rhodococcus kyotonensis KB10.</title>
        <authorList>
            <person name="Jeong H."/>
            <person name="Hong C.E."/>
            <person name="Jo S.H."/>
            <person name="Park J.M."/>
        </authorList>
    </citation>
    <scope>NUCLEOTIDE SEQUENCE [LARGE SCALE GENOMIC DNA]</scope>
    <source>
        <strain evidence="4 5">KB10</strain>
    </source>
</reference>
<dbReference type="PANTHER" id="PTHR33371:SF19">
    <property type="entry name" value="MCE-FAMILY PROTEIN MCE4A"/>
    <property type="match status" value="1"/>
</dbReference>
<accession>A0A177YLT4</accession>
<evidence type="ECO:0000313" key="5">
    <source>
        <dbReference type="Proteomes" id="UP000077519"/>
    </source>
</evidence>
<dbReference type="InterPro" id="IPR003399">
    <property type="entry name" value="Mce/MlaD"/>
</dbReference>
<feature type="transmembrane region" description="Helical" evidence="1">
    <location>
        <begin position="12"/>
        <end position="35"/>
    </location>
</feature>
<dbReference type="InterPro" id="IPR052336">
    <property type="entry name" value="MlaD_Phospholipid_Transporter"/>
</dbReference>
<evidence type="ECO:0000259" key="3">
    <source>
        <dbReference type="Pfam" id="PF11887"/>
    </source>
</evidence>
<protein>
    <submittedName>
        <fullName evidence="4">Mammalian cell entry protein</fullName>
    </submittedName>
</protein>